<dbReference type="InterPro" id="IPR052021">
    <property type="entry name" value="Type-I_RS_S_subunit"/>
</dbReference>
<dbReference type="SUPFAM" id="SSF116734">
    <property type="entry name" value="DNA methylase specificity domain"/>
    <property type="match status" value="2"/>
</dbReference>
<dbReference type="PANTHER" id="PTHR30408:SF12">
    <property type="entry name" value="TYPE I RESTRICTION ENZYME MJAVIII SPECIFICITY SUBUNIT"/>
    <property type="match status" value="1"/>
</dbReference>
<feature type="domain" description="Type I restriction modification DNA specificity" evidence="5">
    <location>
        <begin position="206"/>
        <end position="385"/>
    </location>
</feature>
<feature type="coiled-coil region" evidence="4">
    <location>
        <begin position="370"/>
        <end position="397"/>
    </location>
</feature>
<reference evidence="6 7" key="1">
    <citation type="journal article" date="2017" name="Int. J. Syst. Evol. Microbiol.">
        <title>Solibacillus kalamii sp. nov., isolated from a high-efficiency particulate arrestance filter system used in the International Space Station.</title>
        <authorList>
            <person name="Checinska Sielaff A."/>
            <person name="Kumar R.M."/>
            <person name="Pal D."/>
            <person name="Mayilraj S."/>
            <person name="Venkateswaran K."/>
        </authorList>
    </citation>
    <scope>NUCLEOTIDE SEQUENCE [LARGE SCALE GENOMIC DNA]</scope>
    <source>
        <strain evidence="6 7">ISSFR-015</strain>
    </source>
</reference>
<evidence type="ECO:0000256" key="4">
    <source>
        <dbReference type="SAM" id="Coils"/>
    </source>
</evidence>
<name>A0ABX3ZGS0_9BACL</name>
<evidence type="ECO:0000256" key="3">
    <source>
        <dbReference type="ARBA" id="ARBA00023125"/>
    </source>
</evidence>
<keyword evidence="4" id="KW-0175">Coiled coil</keyword>
<keyword evidence="7" id="KW-1185">Reference proteome</keyword>
<dbReference type="EMBL" id="NHNT01000008">
    <property type="protein sequence ID" value="OUZ38600.1"/>
    <property type="molecule type" value="Genomic_DNA"/>
</dbReference>
<dbReference type="RefSeq" id="WP_087617824.1">
    <property type="nucleotide sequence ID" value="NZ_JAFBEY010000006.1"/>
</dbReference>
<dbReference type="InterPro" id="IPR000055">
    <property type="entry name" value="Restrct_endonuc_typeI_TRD"/>
</dbReference>
<accession>A0ABX3ZGS0</accession>
<proteinExistence type="inferred from homology"/>
<dbReference type="Gene3D" id="3.90.220.20">
    <property type="entry name" value="DNA methylase specificity domains"/>
    <property type="match status" value="2"/>
</dbReference>
<dbReference type="PANTHER" id="PTHR30408">
    <property type="entry name" value="TYPE-1 RESTRICTION ENZYME ECOKI SPECIFICITY PROTEIN"/>
    <property type="match status" value="1"/>
</dbReference>
<dbReference type="Pfam" id="PF01420">
    <property type="entry name" value="Methylase_S"/>
    <property type="match status" value="2"/>
</dbReference>
<dbReference type="Proteomes" id="UP000196594">
    <property type="component" value="Unassembled WGS sequence"/>
</dbReference>
<evidence type="ECO:0000259" key="5">
    <source>
        <dbReference type="Pfam" id="PF01420"/>
    </source>
</evidence>
<sequence>MELWKYKKLGEVFEINTKSINPQIIDEELVHYSLPAFDSTKLPIIQSSKDILSNKTVIDRETLLVSKLNPRISRIWLVKEIDEHLKSVSSTEFINYISKENVNLDFYYQYFKSEIFQEELLALESGTTGSRKRVTPKDTFKLKLPMPSIQEQQKIASILSTVDKQMDQTEQLIVKTKELKKGLMQQLLTKGIGHTEYKQSELGEIPIEWEVAKLDSLGKWFSGGTPSKANKDYWSQEKAILWVTSTDMHQDRISDTELYISEKGLKAKKLKLLPKETLIFVTRSGILKRRLPIAVAQTELTINQDQKAFVCNDNIKPMYIFYIIQAFNKQMRENYVKTGTTVESVDFDAFKKQLISLPPLEEQQKIASILSTLDEQIESYEKEKVKYEELKKGLMQQLLTGKIRVNVEK</sequence>
<organism evidence="6 7">
    <name type="scientific">Solibacillus kalamii</name>
    <dbReference type="NCBI Taxonomy" id="1748298"/>
    <lineage>
        <taxon>Bacteria</taxon>
        <taxon>Bacillati</taxon>
        <taxon>Bacillota</taxon>
        <taxon>Bacilli</taxon>
        <taxon>Bacillales</taxon>
        <taxon>Caryophanaceae</taxon>
        <taxon>Solibacillus</taxon>
    </lineage>
</organism>
<dbReference type="CDD" id="cd17249">
    <property type="entry name" value="RMtype1_S_EcoR124I-TRD2-CR2_like"/>
    <property type="match status" value="1"/>
</dbReference>
<dbReference type="InterPro" id="IPR044946">
    <property type="entry name" value="Restrct_endonuc_typeI_TRD_sf"/>
</dbReference>
<dbReference type="Gene3D" id="1.10.287.1120">
    <property type="entry name" value="Bipartite methylase S protein"/>
    <property type="match status" value="1"/>
</dbReference>
<gene>
    <name evidence="6" type="ORF">CBM15_12690</name>
</gene>
<evidence type="ECO:0000313" key="7">
    <source>
        <dbReference type="Proteomes" id="UP000196594"/>
    </source>
</evidence>
<feature type="domain" description="Type I restriction modification DNA specificity" evidence="5">
    <location>
        <begin position="1"/>
        <end position="173"/>
    </location>
</feature>
<evidence type="ECO:0000313" key="6">
    <source>
        <dbReference type="EMBL" id="OUZ38600.1"/>
    </source>
</evidence>
<comment type="caution">
    <text evidence="6">The sequence shown here is derived from an EMBL/GenBank/DDBJ whole genome shotgun (WGS) entry which is preliminary data.</text>
</comment>
<keyword evidence="3" id="KW-0238">DNA-binding</keyword>
<keyword evidence="2" id="KW-0680">Restriction system</keyword>
<comment type="similarity">
    <text evidence="1">Belongs to the type-I restriction system S methylase family.</text>
</comment>
<protein>
    <recommendedName>
        <fullName evidence="5">Type I restriction modification DNA specificity domain-containing protein</fullName>
    </recommendedName>
</protein>
<evidence type="ECO:0000256" key="1">
    <source>
        <dbReference type="ARBA" id="ARBA00010923"/>
    </source>
</evidence>
<evidence type="ECO:0000256" key="2">
    <source>
        <dbReference type="ARBA" id="ARBA00022747"/>
    </source>
</evidence>